<dbReference type="PANTHER" id="PTHR30474">
    <property type="entry name" value="CELL CYCLE PROTEIN"/>
    <property type="match status" value="1"/>
</dbReference>
<comment type="caution">
    <text evidence="7">The sequence shown here is derived from an EMBL/GenBank/DDBJ whole genome shotgun (WGS) entry which is preliminary data.</text>
</comment>
<evidence type="ECO:0000256" key="4">
    <source>
        <dbReference type="ARBA" id="ARBA00022989"/>
    </source>
</evidence>
<dbReference type="InterPro" id="IPR018365">
    <property type="entry name" value="Cell_cycle_FtsW-rel_CS"/>
</dbReference>
<evidence type="ECO:0000256" key="5">
    <source>
        <dbReference type="ARBA" id="ARBA00023136"/>
    </source>
</evidence>
<feature type="transmembrane region" description="Helical" evidence="6">
    <location>
        <begin position="349"/>
        <end position="369"/>
    </location>
</feature>
<feature type="transmembrane region" description="Helical" evidence="6">
    <location>
        <begin position="161"/>
        <end position="178"/>
    </location>
</feature>
<dbReference type="PROSITE" id="PS00428">
    <property type="entry name" value="FTSW_RODA_SPOVE"/>
    <property type="match status" value="1"/>
</dbReference>
<sequence length="378" mass="42699">MWVFLQNKLKKLDPLILIILVFFLIISTMVIYSATWHTKYAGIHKNNLIMFGVLFIPVIGLSVTDYRIFVRHLSIILYVVGIILLGFVMFKGMDINGAKRWIDLHFMQFQPSELVKVFVILLLAKLLEHREGRTLRFFRDIIPMALVTAIPFMMVLEQPDLGTSFVFVCIFIGMLWMGNVRILHAIGGLVGFTSVVGGLTWLYFRDFNLLSKILKPYQLHRIQTFLDPNSNPDQSYQVVNSIQSVGSGQLLGEGYLHGTMVQGGFIPYDYADSIFVVVGEEFGFIGSAVLILLYFFLIYRMILIAIKCNDLAGRYLVIGVISMLAFQIFENIAMHTGLMPLTGIALPFISYGGTSLLTNMISMGLVLSVKVHQLETRS</sequence>
<reference evidence="7 8" key="1">
    <citation type="submission" date="2022-12" db="EMBL/GenBank/DDBJ databases">
        <title>Draft genome sequence of Paenibacillus sp. dW9.</title>
        <authorList>
            <person name="Choi E.-W."/>
            <person name="Kim D.-U."/>
        </authorList>
    </citation>
    <scope>NUCLEOTIDE SEQUENCE [LARGE SCALE GENOMIC DNA]</scope>
    <source>
        <strain evidence="8">dW9</strain>
    </source>
</reference>
<gene>
    <name evidence="7" type="ORF">O9H85_03775</name>
</gene>
<evidence type="ECO:0000256" key="1">
    <source>
        <dbReference type="ARBA" id="ARBA00004141"/>
    </source>
</evidence>
<dbReference type="Pfam" id="PF01098">
    <property type="entry name" value="FTSW_RODA_SPOVE"/>
    <property type="match status" value="1"/>
</dbReference>
<keyword evidence="5 6" id="KW-0472">Membrane</keyword>
<feature type="transmembrane region" description="Helical" evidence="6">
    <location>
        <begin position="311"/>
        <end position="329"/>
    </location>
</feature>
<evidence type="ECO:0000313" key="7">
    <source>
        <dbReference type="EMBL" id="MCZ8511566.1"/>
    </source>
</evidence>
<feature type="transmembrane region" description="Helical" evidence="6">
    <location>
        <begin position="185"/>
        <end position="204"/>
    </location>
</feature>
<dbReference type="InterPro" id="IPR001182">
    <property type="entry name" value="FtsW/RodA"/>
</dbReference>
<comment type="subcellular location">
    <subcellularLocation>
        <location evidence="1">Membrane</location>
        <topology evidence="1">Multi-pass membrane protein</topology>
    </subcellularLocation>
</comment>
<feature type="transmembrane region" description="Helical" evidence="6">
    <location>
        <begin position="282"/>
        <end position="299"/>
    </location>
</feature>
<feature type="transmembrane region" description="Helical" evidence="6">
    <location>
        <begin position="69"/>
        <end position="90"/>
    </location>
</feature>
<keyword evidence="4 6" id="KW-1133">Transmembrane helix</keyword>
<name>A0ABT4Q427_9BACL</name>
<keyword evidence="3" id="KW-0133">Cell shape</keyword>
<accession>A0ABT4Q427</accession>
<dbReference type="PANTHER" id="PTHR30474:SF1">
    <property type="entry name" value="PEPTIDOGLYCAN GLYCOSYLTRANSFERASE MRDB"/>
    <property type="match status" value="1"/>
</dbReference>
<evidence type="ECO:0000256" key="2">
    <source>
        <dbReference type="ARBA" id="ARBA00022692"/>
    </source>
</evidence>
<keyword evidence="8" id="KW-1185">Reference proteome</keyword>
<feature type="transmembrane region" description="Helical" evidence="6">
    <location>
        <begin position="137"/>
        <end position="155"/>
    </location>
</feature>
<dbReference type="EMBL" id="JAQAGZ010000002">
    <property type="protein sequence ID" value="MCZ8511566.1"/>
    <property type="molecule type" value="Genomic_DNA"/>
</dbReference>
<evidence type="ECO:0000256" key="3">
    <source>
        <dbReference type="ARBA" id="ARBA00022960"/>
    </source>
</evidence>
<feature type="transmembrane region" description="Helical" evidence="6">
    <location>
        <begin position="15"/>
        <end position="34"/>
    </location>
</feature>
<evidence type="ECO:0000256" key="6">
    <source>
        <dbReference type="SAM" id="Phobius"/>
    </source>
</evidence>
<keyword evidence="2 6" id="KW-0812">Transmembrane</keyword>
<feature type="transmembrane region" description="Helical" evidence="6">
    <location>
        <begin position="46"/>
        <end position="63"/>
    </location>
</feature>
<organism evidence="7 8">
    <name type="scientific">Paenibacillus gyeongsangnamensis</name>
    <dbReference type="NCBI Taxonomy" id="3388067"/>
    <lineage>
        <taxon>Bacteria</taxon>
        <taxon>Bacillati</taxon>
        <taxon>Bacillota</taxon>
        <taxon>Bacilli</taxon>
        <taxon>Bacillales</taxon>
        <taxon>Paenibacillaceae</taxon>
        <taxon>Paenibacillus</taxon>
    </lineage>
</organism>
<proteinExistence type="predicted"/>
<protein>
    <submittedName>
        <fullName evidence="7">FtsW/RodA/SpoVE family cell cycle protein</fullName>
    </submittedName>
</protein>
<dbReference type="RefSeq" id="WP_269879964.1">
    <property type="nucleotide sequence ID" value="NZ_JAQAGZ010000002.1"/>
</dbReference>
<dbReference type="Proteomes" id="UP001527882">
    <property type="component" value="Unassembled WGS sequence"/>
</dbReference>
<evidence type="ECO:0000313" key="8">
    <source>
        <dbReference type="Proteomes" id="UP001527882"/>
    </source>
</evidence>